<name>A0A8H7NAS7_BIOOC</name>
<protein>
    <recommendedName>
        <fullName evidence="3">AB hydrolase-1 domain-containing protein</fullName>
    </recommendedName>
</protein>
<comment type="caution">
    <text evidence="1">The sequence shown here is derived from an EMBL/GenBank/DDBJ whole genome shotgun (WGS) entry which is preliminary data.</text>
</comment>
<sequence>MDSRLEDKVIDLEVATGTPSPTIDPSVRTILIGHSMGGIVAAEMVIAIASEQPIYSEDGIQKSAALPTSFNSLLFPYIQGVLAFDTPYLGIAPGVVAHGAEGHYQNAASAITQLSGLGASLWGPTRPRRAPGHRRRRLGLSLQLPAATSLLAAGEPGVK</sequence>
<evidence type="ECO:0000313" key="2">
    <source>
        <dbReference type="Proteomes" id="UP000616885"/>
    </source>
</evidence>
<dbReference type="PANTHER" id="PTHR47842">
    <property type="entry name" value="EXPRESSED PROTEIN"/>
    <property type="match status" value="1"/>
</dbReference>
<dbReference type="EMBL" id="JADCTT010000005">
    <property type="protein sequence ID" value="KAF9752253.1"/>
    <property type="molecule type" value="Genomic_DNA"/>
</dbReference>
<dbReference type="Proteomes" id="UP000616885">
    <property type="component" value="Unassembled WGS sequence"/>
</dbReference>
<accession>A0A8H7NAS7</accession>
<dbReference type="AlphaFoldDB" id="A0A8H7NAS7"/>
<gene>
    <name evidence="1" type="ORF">IM811_014047</name>
</gene>
<proteinExistence type="predicted"/>
<organism evidence="1 2">
    <name type="scientific">Bionectria ochroleuca</name>
    <name type="common">Gliocladium roseum</name>
    <dbReference type="NCBI Taxonomy" id="29856"/>
    <lineage>
        <taxon>Eukaryota</taxon>
        <taxon>Fungi</taxon>
        <taxon>Dikarya</taxon>
        <taxon>Ascomycota</taxon>
        <taxon>Pezizomycotina</taxon>
        <taxon>Sordariomycetes</taxon>
        <taxon>Hypocreomycetidae</taxon>
        <taxon>Hypocreales</taxon>
        <taxon>Bionectriaceae</taxon>
        <taxon>Clonostachys</taxon>
    </lineage>
</organism>
<dbReference type="SUPFAM" id="SSF53474">
    <property type="entry name" value="alpha/beta-Hydrolases"/>
    <property type="match status" value="1"/>
</dbReference>
<evidence type="ECO:0000313" key="1">
    <source>
        <dbReference type="EMBL" id="KAF9752253.1"/>
    </source>
</evidence>
<dbReference type="Gene3D" id="3.40.50.1820">
    <property type="entry name" value="alpha/beta hydrolase"/>
    <property type="match status" value="1"/>
</dbReference>
<dbReference type="PANTHER" id="PTHR47842:SF1">
    <property type="entry name" value="DUF676 DOMAIN-CONTAINING PROTEIN"/>
    <property type="match status" value="1"/>
</dbReference>
<evidence type="ECO:0008006" key="3">
    <source>
        <dbReference type="Google" id="ProtNLM"/>
    </source>
</evidence>
<dbReference type="InterPro" id="IPR029058">
    <property type="entry name" value="AB_hydrolase_fold"/>
</dbReference>
<reference evidence="1" key="1">
    <citation type="submission" date="2020-10" db="EMBL/GenBank/DDBJ databases">
        <title>High-Quality Genome Resource of Clonostachys rosea strain S41 by Oxford Nanopore Long-Read Sequencing.</title>
        <authorList>
            <person name="Wang H."/>
        </authorList>
    </citation>
    <scope>NUCLEOTIDE SEQUENCE</scope>
    <source>
        <strain evidence="1">S41</strain>
    </source>
</reference>